<dbReference type="SUPFAM" id="SSF56672">
    <property type="entry name" value="DNA/RNA polymerases"/>
    <property type="match status" value="1"/>
</dbReference>
<dbReference type="Proteomes" id="UP000177281">
    <property type="component" value="Unassembled WGS sequence"/>
</dbReference>
<protein>
    <recommendedName>
        <fullName evidence="1">Reverse transcriptase domain-containing protein</fullName>
    </recommendedName>
</protein>
<dbReference type="InterPro" id="IPR051083">
    <property type="entry name" value="GrpII_Intron_Splice-Mob/Def"/>
</dbReference>
<organism evidence="2 3">
    <name type="scientific">Candidatus Doudnabacteria bacterium RIFCSPLOWO2_01_FULL_44_21</name>
    <dbReference type="NCBI Taxonomy" id="1817841"/>
    <lineage>
        <taxon>Bacteria</taxon>
        <taxon>Candidatus Doudnaibacteriota</taxon>
    </lineage>
</organism>
<dbReference type="PANTHER" id="PTHR34047">
    <property type="entry name" value="NUCLEAR INTRON MATURASE 1, MITOCHONDRIAL-RELATED"/>
    <property type="match status" value="1"/>
</dbReference>
<dbReference type="PANTHER" id="PTHR34047:SF8">
    <property type="entry name" value="PROTEIN YKFC"/>
    <property type="match status" value="1"/>
</dbReference>
<name>A0A1F5Q2P8_9BACT</name>
<dbReference type="InterPro" id="IPR043502">
    <property type="entry name" value="DNA/RNA_pol_sf"/>
</dbReference>
<dbReference type="Pfam" id="PF00078">
    <property type="entry name" value="RVT_1"/>
    <property type="match status" value="1"/>
</dbReference>
<evidence type="ECO:0000259" key="1">
    <source>
        <dbReference type="PROSITE" id="PS50878"/>
    </source>
</evidence>
<evidence type="ECO:0000313" key="3">
    <source>
        <dbReference type="Proteomes" id="UP000177281"/>
    </source>
</evidence>
<comment type="caution">
    <text evidence="2">The sequence shown here is derived from an EMBL/GenBank/DDBJ whole genome shotgun (WGS) entry which is preliminary data.</text>
</comment>
<accession>A0A1F5Q2P8</accession>
<dbReference type="EMBL" id="MFFB01000005">
    <property type="protein sequence ID" value="OGE96398.1"/>
    <property type="molecule type" value="Genomic_DNA"/>
</dbReference>
<evidence type="ECO:0000313" key="2">
    <source>
        <dbReference type="EMBL" id="OGE96398.1"/>
    </source>
</evidence>
<dbReference type="AlphaFoldDB" id="A0A1F5Q2P8"/>
<proteinExistence type="predicted"/>
<gene>
    <name evidence="2" type="ORF">A3B10_01790</name>
</gene>
<dbReference type="CDD" id="cd01651">
    <property type="entry name" value="RT_G2_intron"/>
    <property type="match status" value="1"/>
</dbReference>
<dbReference type="InterPro" id="IPR000477">
    <property type="entry name" value="RT_dom"/>
</dbReference>
<reference evidence="2 3" key="1">
    <citation type="journal article" date="2016" name="Nat. Commun.">
        <title>Thousands of microbial genomes shed light on interconnected biogeochemical processes in an aquifer system.</title>
        <authorList>
            <person name="Anantharaman K."/>
            <person name="Brown C.T."/>
            <person name="Hug L.A."/>
            <person name="Sharon I."/>
            <person name="Castelle C.J."/>
            <person name="Probst A.J."/>
            <person name="Thomas B.C."/>
            <person name="Singh A."/>
            <person name="Wilkins M.J."/>
            <person name="Karaoz U."/>
            <person name="Brodie E.L."/>
            <person name="Williams K.H."/>
            <person name="Hubbard S.S."/>
            <person name="Banfield J.F."/>
        </authorList>
    </citation>
    <scope>NUCLEOTIDE SEQUENCE [LARGE SCALE GENOMIC DNA]</scope>
</reference>
<dbReference type="PROSITE" id="PS50878">
    <property type="entry name" value="RT_POL"/>
    <property type="match status" value="1"/>
</dbReference>
<sequence>MKDWQVLHIDIYERLISLENLFLCWQEFRKEKRLKKDVLIFERNLEENIFALHEELKNKTYRHQPYNTFRIHDPKPRIISKASVRDRLVHHMIFNELYRILDPGFIYHSYASRLKRGTHLAVANLFRVSRKVSKNFTQSAFALKCDIYRFFFSVSHQKLLQIIKNKISDKQLLWLIEEIIRSFRAPVDKNLERERERERESKGLPIGNLSSQIFANIYLNELDQFIKHTLHVKYYFRYADDFLIVHSDEEYLKSLIKPMAEFLDHRLEMKLHPHKISIRKLRQGIDYLGYVVLPHHIVLRTKTKRRMFRKINERNKQSYFGLLNHCNSYKLRQDPRFRGDGERVF</sequence>
<feature type="domain" description="Reverse transcriptase" evidence="1">
    <location>
        <begin position="60"/>
        <end position="292"/>
    </location>
</feature>